<dbReference type="SMART" id="SM00899">
    <property type="entry name" value="FeoA"/>
    <property type="match status" value="1"/>
</dbReference>
<dbReference type="OrthoDB" id="340130at2"/>
<evidence type="ECO:0000313" key="4">
    <source>
        <dbReference type="Proteomes" id="UP000245133"/>
    </source>
</evidence>
<dbReference type="EMBL" id="BFBB01000003">
    <property type="protein sequence ID" value="GBF49938.1"/>
    <property type="molecule type" value="Genomic_DNA"/>
</dbReference>
<gene>
    <name evidence="3" type="primary">feoA</name>
    <name evidence="3" type="ORF">LPTSP4_14590</name>
</gene>
<comment type="caution">
    <text evidence="3">The sequence shown here is derived from an EMBL/GenBank/DDBJ whole genome shotgun (WGS) entry which is preliminary data.</text>
</comment>
<reference evidence="3 4" key="1">
    <citation type="submission" date="2018-02" db="EMBL/GenBank/DDBJ databases">
        <title>Novel Leptospira species isolated from soil and water in Japan.</title>
        <authorList>
            <person name="Nakao R."/>
            <person name="Masuzawa T."/>
        </authorList>
    </citation>
    <scope>NUCLEOTIDE SEQUENCE [LARGE SCALE GENOMIC DNA]</scope>
    <source>
        <strain evidence="3 4">YH101</strain>
    </source>
</reference>
<protein>
    <submittedName>
        <fullName evidence="3">Ferrous iron transport protein</fullName>
    </submittedName>
</protein>
<dbReference type="InterPro" id="IPR007167">
    <property type="entry name" value="Fe-transptr_FeoA-like"/>
</dbReference>
<dbReference type="InterPro" id="IPR038157">
    <property type="entry name" value="FeoA_core_dom"/>
</dbReference>
<evidence type="ECO:0000259" key="2">
    <source>
        <dbReference type="SMART" id="SM00899"/>
    </source>
</evidence>
<dbReference type="Proteomes" id="UP000245133">
    <property type="component" value="Unassembled WGS sequence"/>
</dbReference>
<evidence type="ECO:0000256" key="1">
    <source>
        <dbReference type="ARBA" id="ARBA00023004"/>
    </source>
</evidence>
<dbReference type="InterPro" id="IPR008988">
    <property type="entry name" value="Transcriptional_repressor_C"/>
</dbReference>
<evidence type="ECO:0000313" key="3">
    <source>
        <dbReference type="EMBL" id="GBF49938.1"/>
    </source>
</evidence>
<dbReference type="SUPFAM" id="SSF50037">
    <property type="entry name" value="C-terminal domain of transcriptional repressors"/>
    <property type="match status" value="1"/>
</dbReference>
<dbReference type="Pfam" id="PF04023">
    <property type="entry name" value="FeoA"/>
    <property type="match status" value="1"/>
</dbReference>
<name>A0A2P2DZ80_9LEPT</name>
<dbReference type="RefSeq" id="WP_108975254.1">
    <property type="nucleotide sequence ID" value="NZ_BFBB01000003.1"/>
</dbReference>
<organism evidence="3 4">
    <name type="scientific">Leptospira ryugenii</name>
    <dbReference type="NCBI Taxonomy" id="1917863"/>
    <lineage>
        <taxon>Bacteria</taxon>
        <taxon>Pseudomonadati</taxon>
        <taxon>Spirochaetota</taxon>
        <taxon>Spirochaetia</taxon>
        <taxon>Leptospirales</taxon>
        <taxon>Leptospiraceae</taxon>
        <taxon>Leptospira</taxon>
    </lineage>
</organism>
<keyword evidence="4" id="KW-1185">Reference proteome</keyword>
<dbReference type="Gene3D" id="2.30.30.90">
    <property type="match status" value="1"/>
</dbReference>
<keyword evidence="1" id="KW-0408">Iron</keyword>
<proteinExistence type="predicted"/>
<dbReference type="AlphaFoldDB" id="A0A2P2DZ80"/>
<feature type="domain" description="Ferrous iron transporter FeoA-like" evidence="2">
    <location>
        <begin position="2"/>
        <end position="77"/>
    </location>
</feature>
<accession>A0A2P2DZ80</accession>
<sequence>MKTLDTMQEGESAKLVNFNHETISGSQMTELLELGFIPGISVHCVQKIPLLRKHIFLVGGVRVGLRSEDCQSIRIEDLNTLS</sequence>
<dbReference type="GO" id="GO:0046914">
    <property type="term" value="F:transition metal ion binding"/>
    <property type="evidence" value="ECO:0007669"/>
    <property type="project" value="InterPro"/>
</dbReference>